<dbReference type="EMBL" id="LR031877">
    <property type="protein sequence ID" value="VDD46700.1"/>
    <property type="molecule type" value="Genomic_DNA"/>
</dbReference>
<proteinExistence type="predicted"/>
<name>A0A3P6F3Z3_BRAOL</name>
<reference evidence="1" key="1">
    <citation type="submission" date="2018-11" db="EMBL/GenBank/DDBJ databases">
        <authorList>
            <consortium name="Genoscope - CEA"/>
            <person name="William W."/>
        </authorList>
    </citation>
    <scope>NUCLEOTIDE SEQUENCE</scope>
</reference>
<evidence type="ECO:0000313" key="1">
    <source>
        <dbReference type="EMBL" id="VDD46700.1"/>
    </source>
</evidence>
<sequence length="50" mass="5515">MKEKSPATASTLGRILATCSKQLITRDYGSVLHPKSPRLKETCALKSFLH</sequence>
<accession>A0A3P6F3Z3</accession>
<organism evidence="1">
    <name type="scientific">Brassica oleracea</name>
    <name type="common">Wild cabbage</name>
    <dbReference type="NCBI Taxonomy" id="3712"/>
    <lineage>
        <taxon>Eukaryota</taxon>
        <taxon>Viridiplantae</taxon>
        <taxon>Streptophyta</taxon>
        <taxon>Embryophyta</taxon>
        <taxon>Tracheophyta</taxon>
        <taxon>Spermatophyta</taxon>
        <taxon>Magnoliopsida</taxon>
        <taxon>eudicotyledons</taxon>
        <taxon>Gunneridae</taxon>
        <taxon>Pentapetalae</taxon>
        <taxon>rosids</taxon>
        <taxon>malvids</taxon>
        <taxon>Brassicales</taxon>
        <taxon>Brassicaceae</taxon>
        <taxon>Brassiceae</taxon>
        <taxon>Brassica</taxon>
    </lineage>
</organism>
<gene>
    <name evidence="1" type="ORF">BOLC5T34247H</name>
</gene>
<protein>
    <submittedName>
        <fullName evidence="1">Uncharacterized protein</fullName>
    </submittedName>
</protein>
<dbReference type="AlphaFoldDB" id="A0A3P6F3Z3"/>